<sequence>MEDTMTSTDKPTPTPTPTQHRFMAAIADNGGVSANAMHLVGGRRLIRGCESNGWVAEEPKEGGHPGQIQHRLLAAGYQALGREMPAGHLGVRLITITCQDFMCYARATTVVAWKPLGSAGLNKAFCQTHADNWREVVANHLPKTAPIAEGTQTFVADGEGTQVGTCRHCGHYIYLYFSVAGREGNWWRESQWDETGRCGDAEQRTGGWMVWHEPATTVEDRDAALAATVCGRSEQHAMGDCRPAGQAAAGPAAT</sequence>
<keyword evidence="2" id="KW-1185">Reference proteome</keyword>
<protein>
    <submittedName>
        <fullName evidence="1">Uncharacterized protein</fullName>
    </submittedName>
</protein>
<name>A0A2W2EH87_9ACTN</name>
<gene>
    <name evidence="1" type="ORF">C1I95_24595</name>
</gene>
<dbReference type="Proteomes" id="UP000248924">
    <property type="component" value="Unassembled WGS sequence"/>
</dbReference>
<dbReference type="EMBL" id="POTY01000191">
    <property type="protein sequence ID" value="PZG12990.1"/>
    <property type="molecule type" value="Genomic_DNA"/>
</dbReference>
<reference evidence="1 2" key="1">
    <citation type="submission" date="2018-01" db="EMBL/GenBank/DDBJ databases">
        <title>Draft genome sequence of Jishengella sp. NA12.</title>
        <authorList>
            <person name="Sahin N."/>
            <person name="Ay H."/>
            <person name="Saygin H."/>
        </authorList>
    </citation>
    <scope>NUCLEOTIDE SEQUENCE [LARGE SCALE GENOMIC DNA]</scope>
    <source>
        <strain evidence="1 2">NA12</strain>
    </source>
</reference>
<accession>A0A2W2EH87</accession>
<organism evidence="1 2">
    <name type="scientific">Micromonospora craterilacus</name>
    <dbReference type="NCBI Taxonomy" id="1655439"/>
    <lineage>
        <taxon>Bacteria</taxon>
        <taxon>Bacillati</taxon>
        <taxon>Actinomycetota</taxon>
        <taxon>Actinomycetes</taxon>
        <taxon>Micromonosporales</taxon>
        <taxon>Micromonosporaceae</taxon>
        <taxon>Micromonospora</taxon>
    </lineage>
</organism>
<evidence type="ECO:0000313" key="2">
    <source>
        <dbReference type="Proteomes" id="UP000248924"/>
    </source>
</evidence>
<evidence type="ECO:0000313" key="1">
    <source>
        <dbReference type="EMBL" id="PZG12990.1"/>
    </source>
</evidence>
<proteinExistence type="predicted"/>
<comment type="caution">
    <text evidence="1">The sequence shown here is derived from an EMBL/GenBank/DDBJ whole genome shotgun (WGS) entry which is preliminary data.</text>
</comment>
<dbReference type="AlphaFoldDB" id="A0A2W2EH87"/>